<accession>A0ABT5HVF1</accession>
<name>A0ABT5HVF1_9CAUL</name>
<dbReference type="Gene3D" id="1.10.3210.50">
    <property type="match status" value="1"/>
</dbReference>
<gene>
    <name evidence="2" type="ORF">PQU92_11090</name>
</gene>
<keyword evidence="3" id="KW-1185">Reference proteome</keyword>
<comment type="caution">
    <text evidence="2">The sequence shown here is derived from an EMBL/GenBank/DDBJ whole genome shotgun (WGS) entry which is preliminary data.</text>
</comment>
<evidence type="ECO:0000313" key="3">
    <source>
        <dbReference type="Proteomes" id="UP001214854"/>
    </source>
</evidence>
<organism evidence="2 3">
    <name type="scientific">Asticcacaulis aquaticus</name>
    <dbReference type="NCBI Taxonomy" id="2984212"/>
    <lineage>
        <taxon>Bacteria</taxon>
        <taxon>Pseudomonadati</taxon>
        <taxon>Pseudomonadota</taxon>
        <taxon>Alphaproteobacteria</taxon>
        <taxon>Caulobacterales</taxon>
        <taxon>Caulobacteraceae</taxon>
        <taxon>Asticcacaulis</taxon>
    </lineage>
</organism>
<evidence type="ECO:0000259" key="1">
    <source>
        <dbReference type="SMART" id="SM00471"/>
    </source>
</evidence>
<dbReference type="PANTHER" id="PTHR33594">
    <property type="entry name" value="SUPERFAMILY HYDROLASE, PUTATIVE (AFU_ORTHOLOGUE AFUA_1G03035)-RELATED"/>
    <property type="match status" value="1"/>
</dbReference>
<sequence length="225" mass="24367">MAYDSPSLAAFARQARAFAPFDGLAEALLPHLPATDDGSHDVSHLQRVFKVAMALQAQEGGDAEVIAAAVLLHDVVAVEKNSPLRKEASRLSAERAKTLLTGMGWDVSRADAVAHAIHAHAFSAGIVPESIEAKIVQDADRLDAIGFVGVARCFYTAGRMNSALYDPTDPKAEDRELDDLSFALDHFEIKLLKLKSGFKTAAGKDMADLRHARMTAFVEYLHEEI</sequence>
<evidence type="ECO:0000313" key="2">
    <source>
        <dbReference type="EMBL" id="MDC7683825.1"/>
    </source>
</evidence>
<proteinExistence type="predicted"/>
<dbReference type="InterPro" id="IPR003607">
    <property type="entry name" value="HD/PDEase_dom"/>
</dbReference>
<reference evidence="2 3" key="1">
    <citation type="submission" date="2023-01" db="EMBL/GenBank/DDBJ databases">
        <title>Novel species of the genus Asticcacaulis isolated from rivers.</title>
        <authorList>
            <person name="Lu H."/>
        </authorList>
    </citation>
    <scope>NUCLEOTIDE SEQUENCE [LARGE SCALE GENOMIC DNA]</scope>
    <source>
        <strain evidence="2 3">BYS171W</strain>
    </source>
</reference>
<dbReference type="SUPFAM" id="SSF109604">
    <property type="entry name" value="HD-domain/PDEase-like"/>
    <property type="match status" value="1"/>
</dbReference>
<feature type="domain" description="HD/PDEase" evidence="1">
    <location>
        <begin position="37"/>
        <end position="154"/>
    </location>
</feature>
<dbReference type="RefSeq" id="WP_272748286.1">
    <property type="nucleotide sequence ID" value="NZ_JAQQKX010000008.1"/>
</dbReference>
<dbReference type="CDD" id="cd00077">
    <property type="entry name" value="HDc"/>
    <property type="match status" value="1"/>
</dbReference>
<dbReference type="SMART" id="SM00471">
    <property type="entry name" value="HDc"/>
    <property type="match status" value="1"/>
</dbReference>
<dbReference type="Proteomes" id="UP001214854">
    <property type="component" value="Unassembled WGS sequence"/>
</dbReference>
<dbReference type="PANTHER" id="PTHR33594:SF1">
    <property type="entry name" value="HD_PDEASE DOMAIN-CONTAINING PROTEIN"/>
    <property type="match status" value="1"/>
</dbReference>
<dbReference type="EMBL" id="JAQQKX010000008">
    <property type="protein sequence ID" value="MDC7683825.1"/>
    <property type="molecule type" value="Genomic_DNA"/>
</dbReference>
<protein>
    <submittedName>
        <fullName evidence="2">HD domain-containing protein</fullName>
    </submittedName>
</protein>
<dbReference type="Pfam" id="PF01966">
    <property type="entry name" value="HD"/>
    <property type="match status" value="1"/>
</dbReference>
<dbReference type="InterPro" id="IPR006674">
    <property type="entry name" value="HD_domain"/>
</dbReference>